<dbReference type="GO" id="GO:0008270">
    <property type="term" value="F:zinc ion binding"/>
    <property type="evidence" value="ECO:0007669"/>
    <property type="project" value="UniProtKB-KW"/>
</dbReference>
<dbReference type="GO" id="GO:0016020">
    <property type="term" value="C:membrane"/>
    <property type="evidence" value="ECO:0007669"/>
    <property type="project" value="UniProtKB-SubCell"/>
</dbReference>
<feature type="transmembrane region" description="Helical" evidence="13">
    <location>
        <begin position="37"/>
        <end position="58"/>
    </location>
</feature>
<evidence type="ECO:0000256" key="7">
    <source>
        <dbReference type="ARBA" id="ARBA00022833"/>
    </source>
</evidence>
<feature type="region of interest" description="Disordered" evidence="12">
    <location>
        <begin position="158"/>
        <end position="184"/>
    </location>
</feature>
<evidence type="ECO:0000256" key="10">
    <source>
        <dbReference type="ARBA" id="ARBA00024209"/>
    </source>
</evidence>
<evidence type="ECO:0000256" key="13">
    <source>
        <dbReference type="SAM" id="Phobius"/>
    </source>
</evidence>
<evidence type="ECO:0000256" key="3">
    <source>
        <dbReference type="ARBA" id="ARBA00012483"/>
    </source>
</evidence>
<dbReference type="GO" id="GO:0061630">
    <property type="term" value="F:ubiquitin protein ligase activity"/>
    <property type="evidence" value="ECO:0007669"/>
    <property type="project" value="UniProtKB-EC"/>
</dbReference>
<evidence type="ECO:0000256" key="11">
    <source>
        <dbReference type="PROSITE-ProRule" id="PRU00175"/>
    </source>
</evidence>
<comment type="similarity">
    <text evidence="10">Belongs to the RING-type zinc finger family. ATL subfamily.</text>
</comment>
<dbReference type="EC" id="2.3.2.27" evidence="3"/>
<keyword evidence="5 13" id="KW-0812">Transmembrane</keyword>
<dbReference type="Pfam" id="PF13639">
    <property type="entry name" value="zf-RING_2"/>
    <property type="match status" value="1"/>
</dbReference>
<proteinExistence type="inferred from homology"/>
<keyword evidence="16" id="KW-1185">Reference proteome</keyword>
<keyword evidence="11" id="KW-0863">Zinc-finger</keyword>
<dbReference type="Proteomes" id="UP001291623">
    <property type="component" value="Unassembled WGS sequence"/>
</dbReference>
<dbReference type="GO" id="GO:0016567">
    <property type="term" value="P:protein ubiquitination"/>
    <property type="evidence" value="ECO:0007669"/>
    <property type="project" value="InterPro"/>
</dbReference>
<dbReference type="CDD" id="cd16461">
    <property type="entry name" value="RING-H2_EL5-like"/>
    <property type="match status" value="1"/>
</dbReference>
<keyword evidence="8 13" id="KW-1133">Transmembrane helix</keyword>
<keyword evidence="7" id="KW-0862">Zinc</keyword>
<evidence type="ECO:0000256" key="1">
    <source>
        <dbReference type="ARBA" id="ARBA00000900"/>
    </source>
</evidence>
<protein>
    <recommendedName>
        <fullName evidence="3">RING-type E3 ubiquitin transferase</fullName>
        <ecNumber evidence="3">2.3.2.27</ecNumber>
    </recommendedName>
</protein>
<keyword evidence="6" id="KW-0479">Metal-binding</keyword>
<comment type="catalytic activity">
    <reaction evidence="1">
        <text>S-ubiquitinyl-[E2 ubiquitin-conjugating enzyme]-L-cysteine + [acceptor protein]-L-lysine = [E2 ubiquitin-conjugating enzyme]-L-cysteine + N(6)-ubiquitinyl-[acceptor protein]-L-lysine.</text>
        <dbReference type="EC" id="2.3.2.27"/>
    </reaction>
</comment>
<dbReference type="InterPro" id="IPR013083">
    <property type="entry name" value="Znf_RING/FYVE/PHD"/>
</dbReference>
<evidence type="ECO:0000313" key="16">
    <source>
        <dbReference type="Proteomes" id="UP001291623"/>
    </source>
</evidence>
<dbReference type="SMART" id="SM00184">
    <property type="entry name" value="RING"/>
    <property type="match status" value="1"/>
</dbReference>
<dbReference type="PANTHER" id="PTHR46905:SF21">
    <property type="entry name" value="RING-TYPE E3 UBIQUITIN TRANSFERASE"/>
    <property type="match status" value="1"/>
</dbReference>
<evidence type="ECO:0000256" key="2">
    <source>
        <dbReference type="ARBA" id="ARBA00004167"/>
    </source>
</evidence>
<comment type="subcellular location">
    <subcellularLocation>
        <location evidence="2">Membrane</location>
        <topology evidence="2">Single-pass membrane protein</topology>
    </subcellularLocation>
</comment>
<evidence type="ECO:0000256" key="8">
    <source>
        <dbReference type="ARBA" id="ARBA00022989"/>
    </source>
</evidence>
<comment type="caution">
    <text evidence="15">The sequence shown here is derived from an EMBL/GenBank/DDBJ whole genome shotgun (WGS) entry which is preliminary data.</text>
</comment>
<dbReference type="PROSITE" id="PS50089">
    <property type="entry name" value="ZF_RING_2"/>
    <property type="match status" value="1"/>
</dbReference>
<dbReference type="PANTHER" id="PTHR46905">
    <property type="entry name" value="RING-H2 FINGER PROTEIN ATL78"/>
    <property type="match status" value="1"/>
</dbReference>
<organism evidence="15 16">
    <name type="scientific">Anisodus tanguticus</name>
    <dbReference type="NCBI Taxonomy" id="243964"/>
    <lineage>
        <taxon>Eukaryota</taxon>
        <taxon>Viridiplantae</taxon>
        <taxon>Streptophyta</taxon>
        <taxon>Embryophyta</taxon>
        <taxon>Tracheophyta</taxon>
        <taxon>Spermatophyta</taxon>
        <taxon>Magnoliopsida</taxon>
        <taxon>eudicotyledons</taxon>
        <taxon>Gunneridae</taxon>
        <taxon>Pentapetalae</taxon>
        <taxon>asterids</taxon>
        <taxon>lamiids</taxon>
        <taxon>Solanales</taxon>
        <taxon>Solanaceae</taxon>
        <taxon>Solanoideae</taxon>
        <taxon>Hyoscyameae</taxon>
        <taxon>Anisodus</taxon>
    </lineage>
</organism>
<dbReference type="SUPFAM" id="SSF57850">
    <property type="entry name" value="RING/U-box"/>
    <property type="match status" value="1"/>
</dbReference>
<feature type="domain" description="RING-type" evidence="14">
    <location>
        <begin position="102"/>
        <end position="144"/>
    </location>
</feature>
<evidence type="ECO:0000259" key="14">
    <source>
        <dbReference type="PROSITE" id="PS50089"/>
    </source>
</evidence>
<dbReference type="EMBL" id="JAVYJV010000011">
    <property type="protein sequence ID" value="KAK4359547.1"/>
    <property type="molecule type" value="Genomic_DNA"/>
</dbReference>
<gene>
    <name evidence="15" type="ORF">RND71_021776</name>
</gene>
<dbReference type="AlphaFoldDB" id="A0AAE1RXR4"/>
<dbReference type="Gene3D" id="3.30.40.10">
    <property type="entry name" value="Zinc/RING finger domain, C3HC4 (zinc finger)"/>
    <property type="match status" value="1"/>
</dbReference>
<evidence type="ECO:0000256" key="6">
    <source>
        <dbReference type="ARBA" id="ARBA00022723"/>
    </source>
</evidence>
<reference evidence="15" key="1">
    <citation type="submission" date="2023-12" db="EMBL/GenBank/DDBJ databases">
        <title>Genome assembly of Anisodus tanguticus.</title>
        <authorList>
            <person name="Wang Y.-J."/>
        </authorList>
    </citation>
    <scope>NUCLEOTIDE SEQUENCE</scope>
    <source>
        <strain evidence="15">KB-2021</strain>
        <tissue evidence="15">Leaf</tissue>
    </source>
</reference>
<accession>A0AAE1RXR4</accession>
<evidence type="ECO:0000313" key="15">
    <source>
        <dbReference type="EMBL" id="KAK4359547.1"/>
    </source>
</evidence>
<dbReference type="InterPro" id="IPR044602">
    <property type="entry name" value="ATL10/ATL72-79-like"/>
</dbReference>
<keyword evidence="9 13" id="KW-0472">Membrane</keyword>
<evidence type="ECO:0000256" key="5">
    <source>
        <dbReference type="ARBA" id="ARBA00022692"/>
    </source>
</evidence>
<evidence type="ECO:0000256" key="4">
    <source>
        <dbReference type="ARBA" id="ARBA00022679"/>
    </source>
</evidence>
<dbReference type="InterPro" id="IPR001841">
    <property type="entry name" value="Znf_RING"/>
</dbReference>
<evidence type="ECO:0000256" key="12">
    <source>
        <dbReference type="SAM" id="MobiDB-lite"/>
    </source>
</evidence>
<keyword evidence="4" id="KW-0808">Transferase</keyword>
<sequence>MNSHGRLLLETDQSMAPIDGNQSDNSYVNNSNFDTNMIIILAALLCALLSVLALNSIVRCAFRCSRSAEGSQVVAAKGIKKKTLRQIPVVVYGRVNFSATECPICLGEFVDGEKVRVLPKCKHGFHVTCIDKWLLSHSSCPNCRHFLDELQSINPPRGNREVAVSGQSGDPVADRQGSEATVGS</sequence>
<name>A0AAE1RXR4_9SOLA</name>
<evidence type="ECO:0000256" key="9">
    <source>
        <dbReference type="ARBA" id="ARBA00023136"/>
    </source>
</evidence>